<comment type="subcellular location">
    <subcellularLocation>
        <location evidence="1">Membrane</location>
        <topology evidence="1">Multi-pass membrane protein</topology>
    </subcellularLocation>
</comment>
<dbReference type="InterPro" id="IPR037185">
    <property type="entry name" value="EmrE-like"/>
</dbReference>
<feature type="transmembrane region" description="Helical" evidence="6">
    <location>
        <begin position="263"/>
        <end position="281"/>
    </location>
</feature>
<feature type="domain" description="EamA" evidence="7">
    <location>
        <begin position="7"/>
        <end position="130"/>
    </location>
</feature>
<organism evidence="8 9">
    <name type="scientific">Nocardioides aestuarii</name>
    <dbReference type="NCBI Taxonomy" id="252231"/>
    <lineage>
        <taxon>Bacteria</taxon>
        <taxon>Bacillati</taxon>
        <taxon>Actinomycetota</taxon>
        <taxon>Actinomycetes</taxon>
        <taxon>Propionibacteriales</taxon>
        <taxon>Nocardioidaceae</taxon>
        <taxon>Nocardioides</taxon>
    </lineage>
</organism>
<proteinExistence type="inferred from homology"/>
<evidence type="ECO:0000256" key="6">
    <source>
        <dbReference type="SAM" id="Phobius"/>
    </source>
</evidence>
<evidence type="ECO:0000256" key="1">
    <source>
        <dbReference type="ARBA" id="ARBA00004141"/>
    </source>
</evidence>
<dbReference type="PANTHER" id="PTHR32322">
    <property type="entry name" value="INNER MEMBRANE TRANSPORTER"/>
    <property type="match status" value="1"/>
</dbReference>
<gene>
    <name evidence="8" type="ORF">ACFSDE_16960</name>
</gene>
<sequence>MPLRHSLLAVLVMLVWGGNFVAIDVGVAEVPPLLFVAIRFVLVAFPLVLFVPRPRGRMREVVAIGAFMSLGQFTLLYLALALGLPSGLASLLLQAQVVLTMALAALALGERPTRRQGVGALVGSAGLLVVASARGSADAVLPVVVILGAALSWAVGNVVSRRAGISGGLSVVVWSALVVPVPALALSLLVDGPAQVGSALSGFSTTAAVSTAYTVYGASLLGYGIWNSLLARHPAGAVVPFVLLVPPVGLTCGWVFLGERPSPVELAGAAVALVGVGLATVTARRRAPRPPVDARPRPVGAATG</sequence>
<dbReference type="PANTHER" id="PTHR32322:SF9">
    <property type="entry name" value="AMINO-ACID METABOLITE EFFLUX PUMP-RELATED"/>
    <property type="match status" value="1"/>
</dbReference>
<feature type="transmembrane region" description="Helical" evidence="6">
    <location>
        <begin position="62"/>
        <end position="82"/>
    </location>
</feature>
<dbReference type="SUPFAM" id="SSF103481">
    <property type="entry name" value="Multidrug resistance efflux transporter EmrE"/>
    <property type="match status" value="2"/>
</dbReference>
<feature type="domain" description="EamA" evidence="7">
    <location>
        <begin position="143"/>
        <end position="279"/>
    </location>
</feature>
<dbReference type="InterPro" id="IPR050638">
    <property type="entry name" value="AA-Vitamin_Transporters"/>
</dbReference>
<feature type="transmembrane region" description="Helical" evidence="6">
    <location>
        <begin position="238"/>
        <end position="257"/>
    </location>
</feature>
<name>A0ABW4TSA4_9ACTN</name>
<dbReference type="InterPro" id="IPR000620">
    <property type="entry name" value="EamA_dom"/>
</dbReference>
<feature type="transmembrane region" description="Helical" evidence="6">
    <location>
        <begin position="139"/>
        <end position="159"/>
    </location>
</feature>
<evidence type="ECO:0000256" key="4">
    <source>
        <dbReference type="ARBA" id="ARBA00022989"/>
    </source>
</evidence>
<accession>A0ABW4TSA4</accession>
<reference evidence="9" key="1">
    <citation type="journal article" date="2019" name="Int. J. Syst. Evol. Microbiol.">
        <title>The Global Catalogue of Microorganisms (GCM) 10K type strain sequencing project: providing services to taxonomists for standard genome sequencing and annotation.</title>
        <authorList>
            <consortium name="The Broad Institute Genomics Platform"/>
            <consortium name="The Broad Institute Genome Sequencing Center for Infectious Disease"/>
            <person name="Wu L."/>
            <person name="Ma J."/>
        </authorList>
    </citation>
    <scope>NUCLEOTIDE SEQUENCE [LARGE SCALE GENOMIC DNA]</scope>
    <source>
        <strain evidence="9">CGMCC 1.12477</strain>
    </source>
</reference>
<evidence type="ECO:0000313" key="8">
    <source>
        <dbReference type="EMBL" id="MFD1948496.1"/>
    </source>
</evidence>
<protein>
    <submittedName>
        <fullName evidence="8">EamA family transporter</fullName>
    </submittedName>
</protein>
<feature type="transmembrane region" description="Helical" evidence="6">
    <location>
        <begin position="202"/>
        <end position="226"/>
    </location>
</feature>
<evidence type="ECO:0000313" key="9">
    <source>
        <dbReference type="Proteomes" id="UP001597351"/>
    </source>
</evidence>
<dbReference type="EMBL" id="JBHUGD010000003">
    <property type="protein sequence ID" value="MFD1948496.1"/>
    <property type="molecule type" value="Genomic_DNA"/>
</dbReference>
<comment type="caution">
    <text evidence="8">The sequence shown here is derived from an EMBL/GenBank/DDBJ whole genome shotgun (WGS) entry which is preliminary data.</text>
</comment>
<feature type="transmembrane region" description="Helical" evidence="6">
    <location>
        <begin position="116"/>
        <end position="133"/>
    </location>
</feature>
<keyword evidence="4 6" id="KW-1133">Transmembrane helix</keyword>
<dbReference type="Pfam" id="PF00892">
    <property type="entry name" value="EamA"/>
    <property type="match status" value="2"/>
</dbReference>
<keyword evidence="3 6" id="KW-0812">Transmembrane</keyword>
<feature type="transmembrane region" description="Helical" evidence="6">
    <location>
        <begin position="171"/>
        <end position="190"/>
    </location>
</feature>
<keyword evidence="9" id="KW-1185">Reference proteome</keyword>
<dbReference type="Proteomes" id="UP001597351">
    <property type="component" value="Unassembled WGS sequence"/>
</dbReference>
<feature type="transmembrane region" description="Helical" evidence="6">
    <location>
        <begin position="88"/>
        <end position="109"/>
    </location>
</feature>
<evidence type="ECO:0000256" key="5">
    <source>
        <dbReference type="ARBA" id="ARBA00023136"/>
    </source>
</evidence>
<comment type="similarity">
    <text evidence="2">Belongs to the EamA transporter family.</text>
</comment>
<dbReference type="RefSeq" id="WP_343920605.1">
    <property type="nucleotide sequence ID" value="NZ_BAAAJT010000002.1"/>
</dbReference>
<evidence type="ECO:0000256" key="3">
    <source>
        <dbReference type="ARBA" id="ARBA00022692"/>
    </source>
</evidence>
<keyword evidence="5 6" id="KW-0472">Membrane</keyword>
<evidence type="ECO:0000256" key="2">
    <source>
        <dbReference type="ARBA" id="ARBA00007362"/>
    </source>
</evidence>
<evidence type="ECO:0000259" key="7">
    <source>
        <dbReference type="Pfam" id="PF00892"/>
    </source>
</evidence>
<feature type="transmembrane region" description="Helical" evidence="6">
    <location>
        <begin position="32"/>
        <end position="50"/>
    </location>
</feature>